<comment type="similarity">
    <text evidence="7">Belongs to the RnpA family.</text>
</comment>
<dbReference type="EC" id="3.1.26.5" evidence="7 8"/>
<dbReference type="SUPFAM" id="SSF54211">
    <property type="entry name" value="Ribosomal protein S5 domain 2-like"/>
    <property type="match status" value="1"/>
</dbReference>
<dbReference type="STRING" id="1408250.Q760_09075"/>
<reference evidence="9 10" key="1">
    <citation type="submission" date="2013-10" db="EMBL/GenBank/DDBJ databases">
        <authorList>
            <person name="Wang G."/>
            <person name="Zhuang W."/>
        </authorList>
    </citation>
    <scope>NUCLEOTIDE SEQUENCE [LARGE SCALE GENOMIC DNA]</scope>
    <source>
        <strain evidence="9 10">DSM 20118</strain>
    </source>
</reference>
<name>A0A0A0BCV6_9CELL</name>
<comment type="caution">
    <text evidence="9">The sequence shown here is derived from an EMBL/GenBank/DDBJ whole genome shotgun (WGS) entry which is preliminary data.</text>
</comment>
<keyword evidence="4 7" id="KW-0255">Endonuclease</keyword>
<dbReference type="PANTHER" id="PTHR33992:SF1">
    <property type="entry name" value="RIBONUCLEASE P PROTEIN COMPONENT"/>
    <property type="match status" value="1"/>
</dbReference>
<keyword evidence="10" id="KW-1185">Reference proteome</keyword>
<evidence type="ECO:0000313" key="9">
    <source>
        <dbReference type="EMBL" id="KGM03181.1"/>
    </source>
</evidence>
<keyword evidence="3 7" id="KW-0540">Nuclease</keyword>
<organism evidence="9 10">
    <name type="scientific">Cellulomonas cellasea DSM 20118</name>
    <dbReference type="NCBI Taxonomy" id="1408250"/>
    <lineage>
        <taxon>Bacteria</taxon>
        <taxon>Bacillati</taxon>
        <taxon>Actinomycetota</taxon>
        <taxon>Actinomycetes</taxon>
        <taxon>Micrococcales</taxon>
        <taxon>Cellulomonadaceae</taxon>
        <taxon>Cellulomonas</taxon>
    </lineage>
</organism>
<dbReference type="GO" id="GO:0030677">
    <property type="term" value="C:ribonuclease P complex"/>
    <property type="evidence" value="ECO:0007669"/>
    <property type="project" value="TreeGrafter"/>
</dbReference>
<dbReference type="InterPro" id="IPR000100">
    <property type="entry name" value="RNase_P"/>
</dbReference>
<dbReference type="Proteomes" id="UP000029833">
    <property type="component" value="Unassembled WGS sequence"/>
</dbReference>
<evidence type="ECO:0000313" key="10">
    <source>
        <dbReference type="Proteomes" id="UP000029833"/>
    </source>
</evidence>
<dbReference type="AlphaFoldDB" id="A0A0A0BCV6"/>
<evidence type="ECO:0000256" key="7">
    <source>
        <dbReference type="HAMAP-Rule" id="MF_00227"/>
    </source>
</evidence>
<evidence type="ECO:0000256" key="3">
    <source>
        <dbReference type="ARBA" id="ARBA00022722"/>
    </source>
</evidence>
<comment type="function">
    <text evidence="1 7">RNaseP catalyzes the removal of the 5'-leader sequence from pre-tRNA to produce the mature 5'-terminus. It can also cleave other RNA substrates such as 4.5S RNA. The protein component plays an auxiliary but essential role in vivo by binding to the 5'-leader sequence and broadening the substrate specificity of the ribozyme.</text>
</comment>
<dbReference type="NCBIfam" id="TIGR00188">
    <property type="entry name" value="rnpA"/>
    <property type="match status" value="1"/>
</dbReference>
<dbReference type="HAMAP" id="MF_00227">
    <property type="entry name" value="RNase_P"/>
    <property type="match status" value="1"/>
</dbReference>
<dbReference type="InterPro" id="IPR014721">
    <property type="entry name" value="Ribsml_uS5_D2-typ_fold_subgr"/>
</dbReference>
<protein>
    <recommendedName>
        <fullName evidence="7 8">Ribonuclease P protein component</fullName>
        <shortName evidence="7">RNase P protein</shortName>
        <shortName evidence="7">RNaseP protein</shortName>
        <ecNumber evidence="7 8">3.1.26.5</ecNumber>
    </recommendedName>
    <alternativeName>
        <fullName evidence="7">Protein C5</fullName>
    </alternativeName>
</protein>
<dbReference type="PANTHER" id="PTHR33992">
    <property type="entry name" value="RIBONUCLEASE P PROTEIN COMPONENT"/>
    <property type="match status" value="1"/>
</dbReference>
<evidence type="ECO:0000256" key="1">
    <source>
        <dbReference type="ARBA" id="ARBA00002663"/>
    </source>
</evidence>
<gene>
    <name evidence="7" type="primary">rnpA</name>
    <name evidence="9" type="ORF">Q760_09075</name>
</gene>
<dbReference type="PROSITE" id="PS00648">
    <property type="entry name" value="RIBONUCLEASE_P"/>
    <property type="match status" value="1"/>
</dbReference>
<keyword evidence="6 7" id="KW-0694">RNA-binding</keyword>
<dbReference type="InterPro" id="IPR020539">
    <property type="entry name" value="RNase_P_CS"/>
</dbReference>
<dbReference type="Pfam" id="PF00825">
    <property type="entry name" value="Ribonuclease_P"/>
    <property type="match status" value="1"/>
</dbReference>
<dbReference type="GO" id="GO:0042781">
    <property type="term" value="F:3'-tRNA processing endoribonuclease activity"/>
    <property type="evidence" value="ECO:0007669"/>
    <property type="project" value="TreeGrafter"/>
</dbReference>
<dbReference type="InterPro" id="IPR020568">
    <property type="entry name" value="Ribosomal_Su5_D2-typ_SF"/>
</dbReference>
<keyword evidence="5 7" id="KW-0378">Hydrolase</keyword>
<evidence type="ECO:0000256" key="8">
    <source>
        <dbReference type="NCBIfam" id="TIGR00188"/>
    </source>
</evidence>
<proteinExistence type="inferred from homology"/>
<comment type="subunit">
    <text evidence="7">Consists of a catalytic RNA component (M1 or rnpB) and a protein subunit.</text>
</comment>
<dbReference type="Gene3D" id="3.30.230.10">
    <property type="match status" value="1"/>
</dbReference>
<accession>A0A0A0BCV6</accession>
<sequence>MLPAAHRMRRPAEFERAVRRGARGGRESLVVHLVTETDPGPGPVVGLVVSKGIGNAVTRNRVKRRLRALVRERLATMPADAGVVVRALPPAAVRDYASLGEDLDIALRVAAKRARQRAGA</sequence>
<dbReference type="GO" id="GO:0004526">
    <property type="term" value="F:ribonuclease P activity"/>
    <property type="evidence" value="ECO:0007669"/>
    <property type="project" value="UniProtKB-UniRule"/>
</dbReference>
<comment type="catalytic activity">
    <reaction evidence="7">
        <text>Endonucleolytic cleavage of RNA, removing 5'-extranucleotides from tRNA precursor.</text>
        <dbReference type="EC" id="3.1.26.5"/>
    </reaction>
</comment>
<evidence type="ECO:0000256" key="5">
    <source>
        <dbReference type="ARBA" id="ARBA00022801"/>
    </source>
</evidence>
<evidence type="ECO:0000256" key="4">
    <source>
        <dbReference type="ARBA" id="ARBA00022759"/>
    </source>
</evidence>
<dbReference type="GO" id="GO:0000049">
    <property type="term" value="F:tRNA binding"/>
    <property type="evidence" value="ECO:0007669"/>
    <property type="project" value="UniProtKB-UniRule"/>
</dbReference>
<evidence type="ECO:0000256" key="6">
    <source>
        <dbReference type="ARBA" id="ARBA00022884"/>
    </source>
</evidence>
<keyword evidence="2 7" id="KW-0819">tRNA processing</keyword>
<evidence type="ECO:0000256" key="2">
    <source>
        <dbReference type="ARBA" id="ARBA00022694"/>
    </source>
</evidence>
<dbReference type="EMBL" id="AXNT01000022">
    <property type="protein sequence ID" value="KGM03181.1"/>
    <property type="molecule type" value="Genomic_DNA"/>
</dbReference>
<dbReference type="GO" id="GO:0001682">
    <property type="term" value="P:tRNA 5'-leader removal"/>
    <property type="evidence" value="ECO:0007669"/>
    <property type="project" value="UniProtKB-UniRule"/>
</dbReference>